<feature type="domain" description="SNTX MACPF/CDC-like" evidence="1">
    <location>
        <begin position="16"/>
        <end position="217"/>
    </location>
</feature>
<dbReference type="OrthoDB" id="8954335at2759"/>
<accession>A0A9N9HNF6</accession>
<feature type="non-terminal residue" evidence="2">
    <location>
        <position position="217"/>
    </location>
</feature>
<proteinExistence type="predicted"/>
<dbReference type="InterPro" id="IPR052090">
    <property type="entry name" value="Cytolytic_pore-forming_toxin"/>
</dbReference>
<evidence type="ECO:0000259" key="1">
    <source>
        <dbReference type="Pfam" id="PF24674"/>
    </source>
</evidence>
<dbReference type="PANTHER" id="PTHR31594:SF14">
    <property type="entry name" value="FIBRONECTIN TYPE-III DOMAIN-CONTAINING PROTEIN"/>
    <property type="match status" value="1"/>
</dbReference>
<dbReference type="Proteomes" id="UP000789831">
    <property type="component" value="Unassembled WGS sequence"/>
</dbReference>
<name>A0A9N9HNF6_9GLOM</name>
<dbReference type="EMBL" id="CAJVPL010017134">
    <property type="protein sequence ID" value="CAG8697884.1"/>
    <property type="molecule type" value="Genomic_DNA"/>
</dbReference>
<evidence type="ECO:0000313" key="3">
    <source>
        <dbReference type="Proteomes" id="UP000789831"/>
    </source>
</evidence>
<reference evidence="2" key="1">
    <citation type="submission" date="2021-06" db="EMBL/GenBank/DDBJ databases">
        <authorList>
            <person name="Kallberg Y."/>
            <person name="Tangrot J."/>
            <person name="Rosling A."/>
        </authorList>
    </citation>
    <scope>NUCLEOTIDE SEQUENCE</scope>
    <source>
        <strain evidence="2">MT106</strain>
    </source>
</reference>
<dbReference type="PANTHER" id="PTHR31594">
    <property type="entry name" value="AIG1-TYPE G DOMAIN-CONTAINING PROTEIN"/>
    <property type="match status" value="1"/>
</dbReference>
<organism evidence="2 3">
    <name type="scientific">Ambispora gerdemannii</name>
    <dbReference type="NCBI Taxonomy" id="144530"/>
    <lineage>
        <taxon>Eukaryota</taxon>
        <taxon>Fungi</taxon>
        <taxon>Fungi incertae sedis</taxon>
        <taxon>Mucoromycota</taxon>
        <taxon>Glomeromycotina</taxon>
        <taxon>Glomeromycetes</taxon>
        <taxon>Archaeosporales</taxon>
        <taxon>Ambisporaceae</taxon>
        <taxon>Ambispora</taxon>
    </lineage>
</organism>
<feature type="non-terminal residue" evidence="2">
    <location>
        <position position="1"/>
    </location>
</feature>
<sequence>ANSFKGAINQVNIHNSELLSEYEDSYKEKFEKLDIEDELRISFLAGLVASEGSGNYLNDVKKSFKNIKGTLLYKLTSVYEYLDIYHDDVKANISINELTHTEATHAVIGIKWGATIMASFEFKNTNDENRSYIEGILKHKLKNLSQSISEGENLDINDSESDIMSQFAINILGDIVPDHNKHPQSLAEAKKIIAELPLYIKQYKDGKGVPIEYTLFP</sequence>
<evidence type="ECO:0000313" key="2">
    <source>
        <dbReference type="EMBL" id="CAG8697884.1"/>
    </source>
</evidence>
<protein>
    <submittedName>
        <fullName evidence="2">1381_t:CDS:1</fullName>
    </submittedName>
</protein>
<comment type="caution">
    <text evidence="2">The sequence shown here is derived from an EMBL/GenBank/DDBJ whole genome shotgun (WGS) entry which is preliminary data.</text>
</comment>
<dbReference type="AlphaFoldDB" id="A0A9N9HNF6"/>
<dbReference type="InterPro" id="IPR056072">
    <property type="entry name" value="SNTX_MACPF/CDC-like_dom"/>
</dbReference>
<gene>
    <name evidence="2" type="ORF">AGERDE_LOCUS13360</name>
</gene>
<dbReference type="Pfam" id="PF24674">
    <property type="entry name" value="MACPF_SNTX"/>
    <property type="match status" value="1"/>
</dbReference>
<keyword evidence="3" id="KW-1185">Reference proteome</keyword>